<feature type="domain" description="BTB" evidence="1">
    <location>
        <begin position="26"/>
        <end position="93"/>
    </location>
</feature>
<comment type="caution">
    <text evidence="2">The sequence shown here is derived from an EMBL/GenBank/DDBJ whole genome shotgun (WGS) entry which is preliminary data.</text>
</comment>
<dbReference type="Gene3D" id="3.30.710.10">
    <property type="entry name" value="Potassium Channel Kv1.1, Chain A"/>
    <property type="match status" value="1"/>
</dbReference>
<dbReference type="InterPro" id="IPR000210">
    <property type="entry name" value="BTB/POZ_dom"/>
</dbReference>
<reference evidence="2" key="1">
    <citation type="submission" date="2020-06" db="EMBL/GenBank/DDBJ databases">
        <authorList>
            <person name="Onetto C."/>
        </authorList>
    </citation>
    <scope>NUCLEOTIDE SEQUENCE</scope>
</reference>
<name>A0A9N8JMU1_9PEZI</name>
<dbReference type="AlphaFoldDB" id="A0A9N8JMU1"/>
<proteinExistence type="predicted"/>
<keyword evidence="3" id="KW-1185">Reference proteome</keyword>
<dbReference type="CDD" id="cd18186">
    <property type="entry name" value="BTB_POZ_ZBTB_KLHL-like"/>
    <property type="match status" value="1"/>
</dbReference>
<protein>
    <recommendedName>
        <fullName evidence="1">BTB domain-containing protein</fullName>
    </recommendedName>
</protein>
<gene>
    <name evidence="2" type="ORF">AWRI4619_LOCUS5576</name>
</gene>
<dbReference type="Proteomes" id="UP000716446">
    <property type="component" value="Unassembled WGS sequence"/>
</dbReference>
<evidence type="ECO:0000259" key="1">
    <source>
        <dbReference type="PROSITE" id="PS50097"/>
    </source>
</evidence>
<dbReference type="Pfam" id="PF00651">
    <property type="entry name" value="BTB"/>
    <property type="match status" value="1"/>
</dbReference>
<accession>A0A9N8JMU1</accession>
<dbReference type="InterPro" id="IPR011333">
    <property type="entry name" value="SKP1/BTB/POZ_sf"/>
</dbReference>
<evidence type="ECO:0000313" key="3">
    <source>
        <dbReference type="Proteomes" id="UP000716446"/>
    </source>
</evidence>
<organism evidence="2 3">
    <name type="scientific">Aureobasidium vineae</name>
    <dbReference type="NCBI Taxonomy" id="2773715"/>
    <lineage>
        <taxon>Eukaryota</taxon>
        <taxon>Fungi</taxon>
        <taxon>Dikarya</taxon>
        <taxon>Ascomycota</taxon>
        <taxon>Pezizomycotina</taxon>
        <taxon>Dothideomycetes</taxon>
        <taxon>Dothideomycetidae</taxon>
        <taxon>Dothideales</taxon>
        <taxon>Saccotheciaceae</taxon>
        <taxon>Aureobasidium</taxon>
    </lineage>
</organism>
<dbReference type="PROSITE" id="PS50097">
    <property type="entry name" value="BTB"/>
    <property type="match status" value="1"/>
</dbReference>
<sequence length="144" mass="16298">MPDSAYDSIFVTALRKSYNSFELLESIVNLRVGDEQVPAHRLLLETASEVFRAAFGGNWNNAATGQYAIEGHSKDVAVTMIKHIYGSELRGIEGHTEDENIRFLLDVYMIGEEYLITSLQIEVIRKIKDLLGRLHGMEDDRPLE</sequence>
<dbReference type="SUPFAM" id="SSF54695">
    <property type="entry name" value="POZ domain"/>
    <property type="match status" value="1"/>
</dbReference>
<dbReference type="EMBL" id="CAIJEN010000007">
    <property type="protein sequence ID" value="CAD0089049.1"/>
    <property type="molecule type" value="Genomic_DNA"/>
</dbReference>
<evidence type="ECO:0000313" key="2">
    <source>
        <dbReference type="EMBL" id="CAD0089049.1"/>
    </source>
</evidence>